<organism evidence="3 4">
    <name type="scientific">Candidatus Magasanikbacteria bacterium GW2011_GWE2_42_7</name>
    <dbReference type="NCBI Taxonomy" id="1619052"/>
    <lineage>
        <taxon>Bacteria</taxon>
        <taxon>Candidatus Magasanikiibacteriota</taxon>
    </lineage>
</organism>
<dbReference type="InterPro" id="IPR050807">
    <property type="entry name" value="TransReg_Diox_bact_type"/>
</dbReference>
<dbReference type="PANTHER" id="PTHR46797">
    <property type="entry name" value="HTH-TYPE TRANSCRIPTIONAL REGULATOR"/>
    <property type="match status" value="1"/>
</dbReference>
<evidence type="ECO:0000259" key="2">
    <source>
        <dbReference type="PROSITE" id="PS50943"/>
    </source>
</evidence>
<dbReference type="InterPro" id="IPR010982">
    <property type="entry name" value="Lambda_DNA-bd_dom_sf"/>
</dbReference>
<dbReference type="AlphaFoldDB" id="A0A0G1EFD3"/>
<accession>A0A0G1EFD3</accession>
<evidence type="ECO:0000256" key="1">
    <source>
        <dbReference type="ARBA" id="ARBA00023125"/>
    </source>
</evidence>
<dbReference type="Proteomes" id="UP000033867">
    <property type="component" value="Unassembled WGS sequence"/>
</dbReference>
<reference evidence="3 4" key="1">
    <citation type="journal article" date="2015" name="Nature">
        <title>rRNA introns, odd ribosomes, and small enigmatic genomes across a large radiation of phyla.</title>
        <authorList>
            <person name="Brown C.T."/>
            <person name="Hug L.A."/>
            <person name="Thomas B.C."/>
            <person name="Sharon I."/>
            <person name="Castelle C.J."/>
            <person name="Singh A."/>
            <person name="Wilkins M.J."/>
            <person name="Williams K.H."/>
            <person name="Banfield J.F."/>
        </authorList>
    </citation>
    <scope>NUCLEOTIDE SEQUENCE [LARGE SCALE GENOMIC DNA]</scope>
</reference>
<protein>
    <submittedName>
        <fullName evidence="3">Transcriptional regulator, XRE family</fullName>
    </submittedName>
</protein>
<keyword evidence="1" id="KW-0238">DNA-binding</keyword>
<dbReference type="EMBL" id="LCEK01000001">
    <property type="protein sequence ID" value="KKS73218.1"/>
    <property type="molecule type" value="Genomic_DNA"/>
</dbReference>
<feature type="domain" description="HTH cro/C1-type" evidence="2">
    <location>
        <begin position="29"/>
        <end position="84"/>
    </location>
</feature>
<gene>
    <name evidence="3" type="ORF">UV42_C0001G0033</name>
</gene>
<sequence>MKGRTEYCTSKHIHYIGMAHQKNTIGKNIKRLRQEQKISQDRLSKLADLSLNTIVTVESGANENPTIDTLTRIAKAFQVGVDDLIT</sequence>
<dbReference type="GO" id="GO:0005829">
    <property type="term" value="C:cytosol"/>
    <property type="evidence" value="ECO:0007669"/>
    <property type="project" value="TreeGrafter"/>
</dbReference>
<dbReference type="SUPFAM" id="SSF47413">
    <property type="entry name" value="lambda repressor-like DNA-binding domains"/>
    <property type="match status" value="1"/>
</dbReference>
<dbReference type="Gene3D" id="1.10.260.40">
    <property type="entry name" value="lambda repressor-like DNA-binding domains"/>
    <property type="match status" value="1"/>
</dbReference>
<dbReference type="GO" id="GO:0003700">
    <property type="term" value="F:DNA-binding transcription factor activity"/>
    <property type="evidence" value="ECO:0007669"/>
    <property type="project" value="TreeGrafter"/>
</dbReference>
<evidence type="ECO:0000313" key="3">
    <source>
        <dbReference type="EMBL" id="KKS73218.1"/>
    </source>
</evidence>
<dbReference type="CDD" id="cd00093">
    <property type="entry name" value="HTH_XRE"/>
    <property type="match status" value="1"/>
</dbReference>
<comment type="caution">
    <text evidence="3">The sequence shown here is derived from an EMBL/GenBank/DDBJ whole genome shotgun (WGS) entry which is preliminary data.</text>
</comment>
<dbReference type="PANTHER" id="PTHR46797:SF24">
    <property type="entry name" value="DNA-BINDING PHAGE PROTEIN"/>
    <property type="match status" value="1"/>
</dbReference>
<dbReference type="Pfam" id="PF01381">
    <property type="entry name" value="HTH_3"/>
    <property type="match status" value="1"/>
</dbReference>
<dbReference type="PROSITE" id="PS50943">
    <property type="entry name" value="HTH_CROC1"/>
    <property type="match status" value="1"/>
</dbReference>
<proteinExistence type="predicted"/>
<dbReference type="GO" id="GO:0003677">
    <property type="term" value="F:DNA binding"/>
    <property type="evidence" value="ECO:0007669"/>
    <property type="project" value="UniProtKB-KW"/>
</dbReference>
<evidence type="ECO:0000313" key="4">
    <source>
        <dbReference type="Proteomes" id="UP000033867"/>
    </source>
</evidence>
<name>A0A0G1EFD3_9BACT</name>
<dbReference type="SMART" id="SM00530">
    <property type="entry name" value="HTH_XRE"/>
    <property type="match status" value="1"/>
</dbReference>
<dbReference type="InterPro" id="IPR001387">
    <property type="entry name" value="Cro/C1-type_HTH"/>
</dbReference>